<protein>
    <submittedName>
        <fullName evidence="2">Uncharacterized protein</fullName>
    </submittedName>
</protein>
<organism evidence="2 3">
    <name type="scientific">Saguinus oedipus</name>
    <name type="common">Cotton-top tamarin</name>
    <name type="synonym">Oedipomidas oedipus</name>
    <dbReference type="NCBI Taxonomy" id="9490"/>
    <lineage>
        <taxon>Eukaryota</taxon>
        <taxon>Metazoa</taxon>
        <taxon>Chordata</taxon>
        <taxon>Craniata</taxon>
        <taxon>Vertebrata</taxon>
        <taxon>Euteleostomi</taxon>
        <taxon>Mammalia</taxon>
        <taxon>Eutheria</taxon>
        <taxon>Euarchontoglires</taxon>
        <taxon>Primates</taxon>
        <taxon>Haplorrhini</taxon>
        <taxon>Platyrrhini</taxon>
        <taxon>Cebidae</taxon>
        <taxon>Callitrichinae</taxon>
        <taxon>Saguinus</taxon>
    </lineage>
</organism>
<dbReference type="Proteomes" id="UP001266305">
    <property type="component" value="Unassembled WGS sequence"/>
</dbReference>
<reference evidence="2 3" key="1">
    <citation type="submission" date="2023-05" db="EMBL/GenBank/DDBJ databases">
        <title>B98-5 Cell Line De Novo Hybrid Assembly: An Optical Mapping Approach.</title>
        <authorList>
            <person name="Kananen K."/>
            <person name="Auerbach J.A."/>
            <person name="Kautto E."/>
            <person name="Blachly J.S."/>
        </authorList>
    </citation>
    <scope>NUCLEOTIDE SEQUENCE [LARGE SCALE GENOMIC DNA]</scope>
    <source>
        <strain evidence="2">B95-8</strain>
        <tissue evidence="2">Cell line</tissue>
    </source>
</reference>
<evidence type="ECO:0000313" key="2">
    <source>
        <dbReference type="EMBL" id="KAK2108053.1"/>
    </source>
</evidence>
<feature type="region of interest" description="Disordered" evidence="1">
    <location>
        <begin position="167"/>
        <end position="188"/>
    </location>
</feature>
<proteinExistence type="predicted"/>
<comment type="caution">
    <text evidence="2">The sequence shown here is derived from an EMBL/GenBank/DDBJ whole genome shotgun (WGS) entry which is preliminary data.</text>
</comment>
<evidence type="ECO:0000256" key="1">
    <source>
        <dbReference type="SAM" id="MobiDB-lite"/>
    </source>
</evidence>
<keyword evidence="3" id="KW-1185">Reference proteome</keyword>
<evidence type="ECO:0000313" key="3">
    <source>
        <dbReference type="Proteomes" id="UP001266305"/>
    </source>
</evidence>
<gene>
    <name evidence="2" type="ORF">P7K49_013218</name>
</gene>
<name>A0ABQ9VHE3_SAGOE</name>
<feature type="compositionally biased region" description="Basic and acidic residues" evidence="1">
    <location>
        <begin position="171"/>
        <end position="181"/>
    </location>
</feature>
<sequence length="188" mass="19953">MRLSWLQCGGSAGPGPSAPLRRHSPARCLHISSFLSFPSPLLEGGAHPSWGCALQPLPRPSCSFCKRGVWGPGGASLETAVRDFPGRYATILPLYPNLRECSLIKTTWDGERGGRLHNLAPCCQAQEKDTEEWVMGAGEVAQGAICKVQSVVTTDQRLGVLRGSIAGAGRDSGDQETDLRADLAGVEA</sequence>
<dbReference type="EMBL" id="JASSZA010000006">
    <property type="protein sequence ID" value="KAK2108053.1"/>
    <property type="molecule type" value="Genomic_DNA"/>
</dbReference>
<accession>A0ABQ9VHE3</accession>